<dbReference type="GO" id="GO:0031956">
    <property type="term" value="F:medium-chain fatty acid-CoA ligase activity"/>
    <property type="evidence" value="ECO:0007669"/>
    <property type="project" value="TreeGrafter"/>
</dbReference>
<gene>
    <name evidence="4" type="ORF">Gasu_34930</name>
</gene>
<dbReference type="PANTHER" id="PTHR43201:SF8">
    <property type="entry name" value="ACYL-COA SYNTHETASE FAMILY MEMBER 3"/>
    <property type="match status" value="1"/>
</dbReference>
<dbReference type="InterPro" id="IPR000873">
    <property type="entry name" value="AMP-dep_synth/lig_dom"/>
</dbReference>
<dbReference type="CDD" id="cd05941">
    <property type="entry name" value="MCS"/>
    <property type="match status" value="1"/>
</dbReference>
<dbReference type="GO" id="GO:0006631">
    <property type="term" value="P:fatty acid metabolic process"/>
    <property type="evidence" value="ECO:0007669"/>
    <property type="project" value="TreeGrafter"/>
</dbReference>
<feature type="domain" description="AMP-binding enzyme C-terminal" evidence="3">
    <location>
        <begin position="448"/>
        <end position="525"/>
    </location>
</feature>
<dbReference type="OMA" id="KGKWFKT"/>
<dbReference type="SUPFAM" id="SSF56801">
    <property type="entry name" value="Acetyl-CoA synthetase-like"/>
    <property type="match status" value="1"/>
</dbReference>
<dbReference type="InterPro" id="IPR042099">
    <property type="entry name" value="ANL_N_sf"/>
</dbReference>
<sequence>MQCWSSSFKYIISSGLKLIWKRSFWEKAQEYGSKTAIVSRKNNYSYHQLLRDAKQKALLLAGGKDLEQARVAVLVPPSYAYVSWQWAIWLSGGVFVPLSPSHPQEELEYFVRDAEATHIVVSAEFQDKLTQLAGEYCLPYLRVSPVDGSLLMGSERKKPNVDTIEFPVIDKKRNAMIIYTSGTTSRPKGVLYTHDMIEAQIKSLVEAWQWTSSDHILNVLPLHHVHGIVNVVCCALYSGATLEMMEKFQAQPVWERWMLNLIPQGSHISLFMAVPTIYHRLIQMYDAAPPGIQPLLSDAAKSLRLFVSGSAALPETTFHRWKAITGHLILERYGMTEVGMALSNPLKEEERRPGWVGYPLPGVQVQLKDEESNQWITEKAGRGELLIKGPNVFREYWNRPKATAAAFEKGYFLTGDIAQRDESGFYQIIGRSSVDIIKSGGYKLSALEIERVYLQHPAIQQCTCVGIKDDEWGESVGLVIVLKDGQGDDVSLEELREWGKDKLAPYKLPKKVKVVKEIPVNAMGKVQKKQVAQEMFG</sequence>
<evidence type="ECO:0000259" key="2">
    <source>
        <dbReference type="Pfam" id="PF00501"/>
    </source>
</evidence>
<evidence type="ECO:0000256" key="1">
    <source>
        <dbReference type="ARBA" id="ARBA00006432"/>
    </source>
</evidence>
<dbReference type="Gramene" id="EME29102">
    <property type="protein sequence ID" value="EME29102"/>
    <property type="gene ID" value="Gasu_34930"/>
</dbReference>
<dbReference type="Pfam" id="PF00501">
    <property type="entry name" value="AMP-binding"/>
    <property type="match status" value="1"/>
</dbReference>
<comment type="similarity">
    <text evidence="1">Belongs to the ATP-dependent AMP-binding enzyme family.</text>
</comment>
<dbReference type="Pfam" id="PF13193">
    <property type="entry name" value="AMP-binding_C"/>
    <property type="match status" value="1"/>
</dbReference>
<protein>
    <submittedName>
        <fullName evidence="4">Acyl-activating enzyme 13</fullName>
    </submittedName>
</protein>
<dbReference type="eggNOG" id="KOG1176">
    <property type="taxonomic scope" value="Eukaryota"/>
</dbReference>
<organism evidence="4 5">
    <name type="scientific">Galdieria sulphuraria</name>
    <name type="common">Red alga</name>
    <dbReference type="NCBI Taxonomy" id="130081"/>
    <lineage>
        <taxon>Eukaryota</taxon>
        <taxon>Rhodophyta</taxon>
        <taxon>Bangiophyceae</taxon>
        <taxon>Galdieriales</taxon>
        <taxon>Galdieriaceae</taxon>
        <taxon>Galdieria</taxon>
    </lineage>
</organism>
<accession>M2XGC5</accession>
<dbReference type="PANTHER" id="PTHR43201">
    <property type="entry name" value="ACYL-COA SYNTHETASE"/>
    <property type="match status" value="1"/>
</dbReference>
<dbReference type="AlphaFoldDB" id="M2XGC5"/>
<dbReference type="PROSITE" id="PS00455">
    <property type="entry name" value="AMP_BINDING"/>
    <property type="match status" value="1"/>
</dbReference>
<feature type="domain" description="AMP-dependent synthetase/ligase" evidence="2">
    <location>
        <begin position="24"/>
        <end position="397"/>
    </location>
</feature>
<dbReference type="InterPro" id="IPR025110">
    <property type="entry name" value="AMP-bd_C"/>
</dbReference>
<reference evidence="5" key="1">
    <citation type="journal article" date="2013" name="Science">
        <title>Gene transfer from bacteria and archaea facilitated evolution of an extremophilic eukaryote.</title>
        <authorList>
            <person name="Schonknecht G."/>
            <person name="Chen W.H."/>
            <person name="Ternes C.M."/>
            <person name="Barbier G.G."/>
            <person name="Shrestha R.P."/>
            <person name="Stanke M."/>
            <person name="Brautigam A."/>
            <person name="Baker B.J."/>
            <person name="Banfield J.F."/>
            <person name="Garavito R.M."/>
            <person name="Carr K."/>
            <person name="Wilkerson C."/>
            <person name="Rensing S.A."/>
            <person name="Gagneul D."/>
            <person name="Dickenson N.E."/>
            <person name="Oesterhelt C."/>
            <person name="Lercher M.J."/>
            <person name="Weber A.P."/>
        </authorList>
    </citation>
    <scope>NUCLEOTIDE SEQUENCE [LARGE SCALE GENOMIC DNA]</scope>
    <source>
        <strain evidence="5">074W</strain>
    </source>
</reference>
<evidence type="ECO:0000259" key="3">
    <source>
        <dbReference type="Pfam" id="PF13193"/>
    </source>
</evidence>
<dbReference type="Gene3D" id="3.40.50.12780">
    <property type="entry name" value="N-terminal domain of ligase-like"/>
    <property type="match status" value="1"/>
</dbReference>
<dbReference type="Gene3D" id="3.30.300.30">
    <property type="match status" value="1"/>
</dbReference>
<dbReference type="InterPro" id="IPR045851">
    <property type="entry name" value="AMP-bd_C_sf"/>
</dbReference>
<evidence type="ECO:0000313" key="4">
    <source>
        <dbReference type="EMBL" id="EME29102.1"/>
    </source>
</evidence>
<dbReference type="RefSeq" id="XP_005705622.1">
    <property type="nucleotide sequence ID" value="XM_005705565.1"/>
</dbReference>
<dbReference type="InterPro" id="IPR020845">
    <property type="entry name" value="AMP-binding_CS"/>
</dbReference>
<proteinExistence type="inferred from homology"/>
<dbReference type="OrthoDB" id="412at2759"/>
<dbReference type="STRING" id="130081.M2XGC5"/>
<dbReference type="KEGG" id="gsl:Gasu_34930"/>
<dbReference type="GeneID" id="17087926"/>
<dbReference type="Proteomes" id="UP000030680">
    <property type="component" value="Unassembled WGS sequence"/>
</dbReference>
<dbReference type="EMBL" id="KB454512">
    <property type="protein sequence ID" value="EME29102.1"/>
    <property type="molecule type" value="Genomic_DNA"/>
</dbReference>
<name>M2XGC5_GALSU</name>
<keyword evidence="5" id="KW-1185">Reference proteome</keyword>
<evidence type="ECO:0000313" key="5">
    <source>
        <dbReference type="Proteomes" id="UP000030680"/>
    </source>
</evidence>